<dbReference type="AlphaFoldDB" id="A0A183Q686"/>
<proteinExistence type="predicted"/>
<evidence type="ECO:0000313" key="1">
    <source>
        <dbReference type="EMBL" id="VDP86528.1"/>
    </source>
</evidence>
<keyword evidence="2" id="KW-1185">Reference proteome</keyword>
<accession>A0A183Q686</accession>
<sequence length="44" mass="5494">MFSTNLLFIFCYQCYRFVQKFKPNRSELAEKLYQIYNEKIFSNQ</sequence>
<protein>
    <submittedName>
        <fullName evidence="1">Uncharacterized protein</fullName>
    </submittedName>
</protein>
<gene>
    <name evidence="1" type="ORF">SMTD_LOCUS22121</name>
</gene>
<reference evidence="1 2" key="1">
    <citation type="submission" date="2018-11" db="EMBL/GenBank/DDBJ databases">
        <authorList>
            <consortium name="Pathogen Informatics"/>
        </authorList>
    </citation>
    <scope>NUCLEOTIDE SEQUENCE [LARGE SCALE GENOMIC DNA]</scope>
    <source>
        <strain>Denwood</strain>
        <strain evidence="2">Zambia</strain>
    </source>
</reference>
<evidence type="ECO:0000313" key="2">
    <source>
        <dbReference type="Proteomes" id="UP000269396"/>
    </source>
</evidence>
<dbReference type="EMBL" id="UZAL01049956">
    <property type="protein sequence ID" value="VDP86528.1"/>
    <property type="molecule type" value="Genomic_DNA"/>
</dbReference>
<organism evidence="1 2">
    <name type="scientific">Schistosoma mattheei</name>
    <dbReference type="NCBI Taxonomy" id="31246"/>
    <lineage>
        <taxon>Eukaryota</taxon>
        <taxon>Metazoa</taxon>
        <taxon>Spiralia</taxon>
        <taxon>Lophotrochozoa</taxon>
        <taxon>Platyhelminthes</taxon>
        <taxon>Trematoda</taxon>
        <taxon>Digenea</taxon>
        <taxon>Strigeidida</taxon>
        <taxon>Schistosomatoidea</taxon>
        <taxon>Schistosomatidae</taxon>
        <taxon>Schistosoma</taxon>
    </lineage>
</organism>
<feature type="non-terminal residue" evidence="1">
    <location>
        <position position="44"/>
    </location>
</feature>
<name>A0A183Q686_9TREM</name>
<dbReference type="Proteomes" id="UP000269396">
    <property type="component" value="Unassembled WGS sequence"/>
</dbReference>